<proteinExistence type="inferred from homology"/>
<dbReference type="GO" id="GO:0012505">
    <property type="term" value="C:endomembrane system"/>
    <property type="evidence" value="ECO:0007669"/>
    <property type="project" value="UniProtKB-SubCell"/>
</dbReference>
<evidence type="ECO:0000313" key="10">
    <source>
        <dbReference type="EMBL" id="KAF9597000.1"/>
    </source>
</evidence>
<comment type="similarity">
    <text evidence="2">Belongs to the SWEET sugar transporter family.</text>
</comment>
<dbReference type="InterPro" id="IPR047664">
    <property type="entry name" value="SWEET"/>
</dbReference>
<evidence type="ECO:0000313" key="11">
    <source>
        <dbReference type="Proteomes" id="UP000631114"/>
    </source>
</evidence>
<dbReference type="EMBL" id="JADFTS010000007">
    <property type="protein sequence ID" value="KAF9597000.1"/>
    <property type="molecule type" value="Genomic_DNA"/>
</dbReference>
<dbReference type="Gene3D" id="1.20.1280.290">
    <property type="match status" value="1"/>
</dbReference>
<sequence>ADAWTAIATLDCASCLFSTDTVQIIRYTVGIFASDGWDNLPLFTVNGTGVLMEVIASFIMAPVIIFLSVILVLSTTLHDHHLRKTILGSFGFFCSVSMYGSPLVAVKRVLETKSVEFMPLNLSLFSFLTTSAWMAYGLLSYDVLLASPNFLGVPLGILQLVVYYKYRKNKGRSQVDLEKTDEEVPDLTTPLIVNSTEN</sequence>
<feature type="transmembrane region" description="Helical" evidence="9">
    <location>
        <begin position="50"/>
        <end position="74"/>
    </location>
</feature>
<evidence type="ECO:0000256" key="3">
    <source>
        <dbReference type="ARBA" id="ARBA00022448"/>
    </source>
</evidence>
<accession>A0A835HDB1</accession>
<dbReference type="GO" id="GO:0016020">
    <property type="term" value="C:membrane"/>
    <property type="evidence" value="ECO:0007669"/>
    <property type="project" value="InterPro"/>
</dbReference>
<keyword evidence="4" id="KW-0762">Sugar transport</keyword>
<dbReference type="PANTHER" id="PTHR10791">
    <property type="entry name" value="RAG1-ACTIVATING PROTEIN 1"/>
    <property type="match status" value="1"/>
</dbReference>
<comment type="subcellular location">
    <subcellularLocation>
        <location evidence="1">Endomembrane system</location>
        <topology evidence="1">Multi-pass membrane protein</topology>
    </subcellularLocation>
</comment>
<dbReference type="GO" id="GO:0051119">
    <property type="term" value="F:sugar transmembrane transporter activity"/>
    <property type="evidence" value="ECO:0007669"/>
    <property type="project" value="InterPro"/>
</dbReference>
<evidence type="ECO:0000256" key="4">
    <source>
        <dbReference type="ARBA" id="ARBA00022597"/>
    </source>
</evidence>
<evidence type="ECO:0000256" key="7">
    <source>
        <dbReference type="ARBA" id="ARBA00022989"/>
    </source>
</evidence>
<evidence type="ECO:0000256" key="5">
    <source>
        <dbReference type="ARBA" id="ARBA00022692"/>
    </source>
</evidence>
<dbReference type="Proteomes" id="UP000631114">
    <property type="component" value="Unassembled WGS sequence"/>
</dbReference>
<reference evidence="10 11" key="1">
    <citation type="submission" date="2020-10" db="EMBL/GenBank/DDBJ databases">
        <title>The Coptis chinensis genome and diversification of protoberbering-type alkaloids.</title>
        <authorList>
            <person name="Wang B."/>
            <person name="Shu S."/>
            <person name="Song C."/>
            <person name="Liu Y."/>
        </authorList>
    </citation>
    <scope>NUCLEOTIDE SEQUENCE [LARGE SCALE GENOMIC DNA]</scope>
    <source>
        <strain evidence="10">HL-2020</strain>
        <tissue evidence="10">Leaf</tissue>
    </source>
</reference>
<comment type="caution">
    <text evidence="10">The sequence shown here is derived from an EMBL/GenBank/DDBJ whole genome shotgun (WGS) entry which is preliminary data.</text>
</comment>
<protein>
    <recommendedName>
        <fullName evidence="12">Bidirectional sugar transporter SWEET</fullName>
    </recommendedName>
</protein>
<evidence type="ECO:0008006" key="12">
    <source>
        <dbReference type="Google" id="ProtNLM"/>
    </source>
</evidence>
<evidence type="ECO:0000256" key="2">
    <source>
        <dbReference type="ARBA" id="ARBA00007809"/>
    </source>
</evidence>
<organism evidence="10 11">
    <name type="scientific">Coptis chinensis</name>
    <dbReference type="NCBI Taxonomy" id="261450"/>
    <lineage>
        <taxon>Eukaryota</taxon>
        <taxon>Viridiplantae</taxon>
        <taxon>Streptophyta</taxon>
        <taxon>Embryophyta</taxon>
        <taxon>Tracheophyta</taxon>
        <taxon>Spermatophyta</taxon>
        <taxon>Magnoliopsida</taxon>
        <taxon>Ranunculales</taxon>
        <taxon>Ranunculaceae</taxon>
        <taxon>Coptidoideae</taxon>
        <taxon>Coptis</taxon>
    </lineage>
</organism>
<dbReference type="InterPro" id="IPR004316">
    <property type="entry name" value="SWEET_rpt"/>
</dbReference>
<keyword evidence="6" id="KW-0677">Repeat</keyword>
<evidence type="ECO:0000256" key="8">
    <source>
        <dbReference type="ARBA" id="ARBA00023136"/>
    </source>
</evidence>
<name>A0A835HDB1_9MAGN</name>
<feature type="transmembrane region" description="Helical" evidence="9">
    <location>
        <begin position="86"/>
        <end position="106"/>
    </location>
</feature>
<keyword evidence="3" id="KW-0813">Transport</keyword>
<dbReference type="PANTHER" id="PTHR10791:SF28">
    <property type="entry name" value="BIDIRECTIONAL SUGAR TRANSPORTER SWEET3"/>
    <property type="match status" value="1"/>
</dbReference>
<gene>
    <name evidence="10" type="ORF">IFM89_014714</name>
</gene>
<feature type="non-terminal residue" evidence="10">
    <location>
        <position position="198"/>
    </location>
</feature>
<dbReference type="OrthoDB" id="409725at2759"/>
<dbReference type="Pfam" id="PF03083">
    <property type="entry name" value="MtN3_slv"/>
    <property type="match status" value="1"/>
</dbReference>
<keyword evidence="7 9" id="KW-1133">Transmembrane helix</keyword>
<feature type="transmembrane region" description="Helical" evidence="9">
    <location>
        <begin position="145"/>
        <end position="164"/>
    </location>
</feature>
<evidence type="ECO:0000256" key="9">
    <source>
        <dbReference type="SAM" id="Phobius"/>
    </source>
</evidence>
<evidence type="ECO:0000256" key="1">
    <source>
        <dbReference type="ARBA" id="ARBA00004127"/>
    </source>
</evidence>
<keyword evidence="11" id="KW-1185">Reference proteome</keyword>
<keyword evidence="5 9" id="KW-0812">Transmembrane</keyword>
<dbReference type="FunFam" id="1.20.1280.290:FF:000002">
    <property type="entry name" value="Bidirectional sugar transporter SWEET"/>
    <property type="match status" value="1"/>
</dbReference>
<feature type="transmembrane region" description="Helical" evidence="9">
    <location>
        <begin position="118"/>
        <end position="139"/>
    </location>
</feature>
<dbReference type="AlphaFoldDB" id="A0A835HDB1"/>
<evidence type="ECO:0000256" key="6">
    <source>
        <dbReference type="ARBA" id="ARBA00022737"/>
    </source>
</evidence>
<keyword evidence="8 9" id="KW-0472">Membrane</keyword>